<dbReference type="CDD" id="cd06558">
    <property type="entry name" value="crotonase-like"/>
    <property type="match status" value="1"/>
</dbReference>
<dbReference type="Proteomes" id="UP000253065">
    <property type="component" value="Unassembled WGS sequence"/>
</dbReference>
<dbReference type="PANTHER" id="PTHR43176:SF3">
    <property type="entry name" value="3-HYDROXYISOBUTYRYL-COA HYDROLASE, MITOCHONDRIAL"/>
    <property type="match status" value="1"/>
</dbReference>
<accession>A0A368V9H8</accession>
<dbReference type="EMBL" id="QNSA01000002">
    <property type="protein sequence ID" value="RBP76042.1"/>
    <property type="molecule type" value="Genomic_DNA"/>
</dbReference>
<dbReference type="EMBL" id="QPJB01000002">
    <property type="protein sequence ID" value="RCW36915.1"/>
    <property type="molecule type" value="Genomic_DNA"/>
</dbReference>
<evidence type="ECO:0000259" key="4">
    <source>
        <dbReference type="Pfam" id="PF16113"/>
    </source>
</evidence>
<dbReference type="Pfam" id="PF16113">
    <property type="entry name" value="ECH_2"/>
    <property type="match status" value="1"/>
</dbReference>
<evidence type="ECO:0000313" key="6">
    <source>
        <dbReference type="EMBL" id="RBP76042.1"/>
    </source>
</evidence>
<dbReference type="EC" id="3.1.2.4" evidence="2"/>
<dbReference type="AlphaFoldDB" id="A0A368V9H8"/>
<dbReference type="InterPro" id="IPR045004">
    <property type="entry name" value="ECH_dom"/>
</dbReference>
<evidence type="ECO:0000256" key="1">
    <source>
        <dbReference type="ARBA" id="ARBA00001709"/>
    </source>
</evidence>
<dbReference type="InterPro" id="IPR032259">
    <property type="entry name" value="HIBYL-CoA-H"/>
</dbReference>
<evidence type="ECO:0000256" key="3">
    <source>
        <dbReference type="ARBA" id="ARBA00022801"/>
    </source>
</evidence>
<dbReference type="Proteomes" id="UP000469950">
    <property type="component" value="Unassembled WGS sequence"/>
</dbReference>
<protein>
    <recommendedName>
        <fullName evidence="2">3-hydroxyisobutyryl-CoA hydrolase</fullName>
        <ecNumber evidence="2">3.1.2.4</ecNumber>
    </recommendedName>
</protein>
<organism evidence="7 8">
    <name type="scientific">Marinobacter nauticus</name>
    <name type="common">Marinobacter hydrocarbonoclasticus</name>
    <name type="synonym">Marinobacter aquaeolei</name>
    <dbReference type="NCBI Taxonomy" id="2743"/>
    <lineage>
        <taxon>Bacteria</taxon>
        <taxon>Pseudomonadati</taxon>
        <taxon>Pseudomonadota</taxon>
        <taxon>Gammaproteobacteria</taxon>
        <taxon>Pseudomonadales</taxon>
        <taxon>Marinobacteraceae</taxon>
        <taxon>Marinobacter</taxon>
    </lineage>
</organism>
<dbReference type="GO" id="GO:0006574">
    <property type="term" value="P:L-valine catabolic process"/>
    <property type="evidence" value="ECO:0007669"/>
    <property type="project" value="TreeGrafter"/>
</dbReference>
<comment type="catalytic activity">
    <reaction evidence="1">
        <text>3-hydroxy-2-methylpropanoyl-CoA + H2O = 3-hydroxy-2-methylpropanoate + CoA + H(+)</text>
        <dbReference type="Rhea" id="RHEA:20888"/>
        <dbReference type="ChEBI" id="CHEBI:11805"/>
        <dbReference type="ChEBI" id="CHEBI:15377"/>
        <dbReference type="ChEBI" id="CHEBI:15378"/>
        <dbReference type="ChEBI" id="CHEBI:57287"/>
        <dbReference type="ChEBI" id="CHEBI:57340"/>
        <dbReference type="EC" id="3.1.2.4"/>
    </reaction>
</comment>
<gene>
    <name evidence="7" type="ORF">DET51_10261</name>
    <name evidence="6" type="ORF">DET64_10261</name>
    <name evidence="5" type="ORF">F6453_1235</name>
</gene>
<reference evidence="7 8" key="1">
    <citation type="submission" date="2018-07" db="EMBL/GenBank/DDBJ databases">
        <title>Freshwater and sediment microbial communities from various areas in North America, analyzing microbe dynamics in response to fracking.</title>
        <authorList>
            <person name="Lamendella R."/>
        </authorList>
    </citation>
    <scope>NUCLEOTIDE SEQUENCE [LARGE SCALE GENOMIC DNA]</scope>
    <source>
        <strain evidence="7 8">114E</strain>
        <strain evidence="6 9">114E_o</strain>
    </source>
</reference>
<comment type="caution">
    <text evidence="7">The sequence shown here is derived from an EMBL/GenBank/DDBJ whole genome shotgun (WGS) entry which is preliminary data.</text>
</comment>
<keyword evidence="3 5" id="KW-0378">Hydrolase</keyword>
<dbReference type="GO" id="GO:0005829">
    <property type="term" value="C:cytosol"/>
    <property type="evidence" value="ECO:0007669"/>
    <property type="project" value="TreeGrafter"/>
</dbReference>
<dbReference type="Proteomes" id="UP000252795">
    <property type="component" value="Unassembled WGS sequence"/>
</dbReference>
<evidence type="ECO:0000313" key="5">
    <source>
        <dbReference type="EMBL" id="KAE8546493.1"/>
    </source>
</evidence>
<evidence type="ECO:0000256" key="2">
    <source>
        <dbReference type="ARBA" id="ARBA00011915"/>
    </source>
</evidence>
<evidence type="ECO:0000313" key="7">
    <source>
        <dbReference type="EMBL" id="RCW36915.1"/>
    </source>
</evidence>
<feature type="domain" description="Enoyl-CoA hydratase/isomerase" evidence="4">
    <location>
        <begin position="16"/>
        <end position="353"/>
    </location>
</feature>
<dbReference type="SUPFAM" id="SSF52096">
    <property type="entry name" value="ClpP/crotonase"/>
    <property type="match status" value="1"/>
</dbReference>
<proteinExistence type="predicted"/>
<keyword evidence="9" id="KW-1185">Reference proteome</keyword>
<sequence>MPVEVQELPCREGHIGLLTLNEPGTLNALTEEMVHQAQQALAQWAEDSRICLVVLQGAGDRAFCAGGNIRALYPALTGDGDKAAPARFFAAEYRLDFTLHRFPKPVVGMAGGIVMGGGLGLLAACRYRLIYPNVSMAMPEISIGLFPDVGASWFLNRLPGRLGLFMGLTGARLNVADALRVGLADMVIEADQSSALLERLQEERWSGETAADDNRLFRLLNQLEALDYRTLAPGHLEQHEQTIARLSAGDELPAIVEKLGNSESTDPWWQACIHTLKTGCPVTAWLIWHQIQKGQQMSLKDVFRMELAMAEECTRRPDLAEGIRALLVDKDRSPEWSYPSVAEVPQEVVERHFQPVWDDTTDPMMLDSL</sequence>
<dbReference type="EMBL" id="WBMP01000004">
    <property type="protein sequence ID" value="KAE8546493.1"/>
    <property type="molecule type" value="Genomic_DNA"/>
</dbReference>
<evidence type="ECO:0000313" key="10">
    <source>
        <dbReference type="Proteomes" id="UP000469950"/>
    </source>
</evidence>
<dbReference type="Gene3D" id="3.90.226.10">
    <property type="entry name" value="2-enoyl-CoA Hydratase, Chain A, domain 1"/>
    <property type="match status" value="1"/>
</dbReference>
<dbReference type="GO" id="GO:0003860">
    <property type="term" value="F:3-hydroxyisobutyryl-CoA hydrolase activity"/>
    <property type="evidence" value="ECO:0007669"/>
    <property type="project" value="UniProtKB-EC"/>
</dbReference>
<evidence type="ECO:0000313" key="8">
    <source>
        <dbReference type="Proteomes" id="UP000252795"/>
    </source>
</evidence>
<dbReference type="RefSeq" id="WP_113879104.1">
    <property type="nucleotide sequence ID" value="NZ_QNSA01000002.1"/>
</dbReference>
<dbReference type="InterPro" id="IPR029045">
    <property type="entry name" value="ClpP/crotonase-like_dom_sf"/>
</dbReference>
<reference evidence="5 10" key="2">
    <citation type="submission" date="2019-10" db="EMBL/GenBank/DDBJ databases">
        <title>Draft genome sequence of Marinobacter hydrocarbonoclasticus NCT7M from the microbiome of the marine copepod.</title>
        <authorList>
            <person name="Nuttall R."/>
            <person name="Sharma G."/>
            <person name="Moisander P."/>
        </authorList>
    </citation>
    <scope>NUCLEOTIDE SEQUENCE [LARGE SCALE GENOMIC DNA]</scope>
    <source>
        <strain evidence="5 10">NCT7M</strain>
    </source>
</reference>
<dbReference type="NCBIfam" id="NF004127">
    <property type="entry name" value="PRK05617.1"/>
    <property type="match status" value="1"/>
</dbReference>
<evidence type="ECO:0000313" key="9">
    <source>
        <dbReference type="Proteomes" id="UP000253065"/>
    </source>
</evidence>
<name>A0A368V9H8_MARNT</name>
<dbReference type="PANTHER" id="PTHR43176">
    <property type="entry name" value="3-HYDROXYISOBUTYRYL-COA HYDROLASE-RELATED"/>
    <property type="match status" value="1"/>
</dbReference>